<protein>
    <recommendedName>
        <fullName evidence="4">Major facilitator superfamily (MFS) profile domain-containing protein</fullName>
    </recommendedName>
</protein>
<evidence type="ECO:0000256" key="1">
    <source>
        <dbReference type="SAM" id="Phobius"/>
    </source>
</evidence>
<dbReference type="Proteomes" id="UP000029409">
    <property type="component" value="Chromosome"/>
</dbReference>
<gene>
    <name evidence="2" type="ORF">PDUR_21555</name>
</gene>
<keyword evidence="3" id="KW-1185">Reference proteome</keyword>
<evidence type="ECO:0000313" key="2">
    <source>
        <dbReference type="EMBL" id="AIQ14209.1"/>
    </source>
</evidence>
<evidence type="ECO:0000313" key="3">
    <source>
        <dbReference type="Proteomes" id="UP000029409"/>
    </source>
</evidence>
<keyword evidence="1" id="KW-1133">Transmembrane helix</keyword>
<accession>A0A089IZ23</accession>
<sequence>MASSVAEPVYASWLNRNLESRSRATVLSMVSQSDALDQTAGGPVVGWIGSRFSIRAPLLAASILLLPLLVVFGLGAAGRRAEKAYFAENLEQEDTRRL</sequence>
<feature type="transmembrane region" description="Helical" evidence="1">
    <location>
        <begin position="56"/>
        <end position="77"/>
    </location>
</feature>
<name>A0A089IZ23_PAEDU</name>
<keyword evidence="1" id="KW-0812">Transmembrane</keyword>
<dbReference type="InterPro" id="IPR036259">
    <property type="entry name" value="MFS_trans_sf"/>
</dbReference>
<dbReference type="KEGG" id="pdu:PDUR_21555"/>
<dbReference type="OrthoDB" id="9816124at2"/>
<dbReference type="SUPFAM" id="SSF103473">
    <property type="entry name" value="MFS general substrate transporter"/>
    <property type="match status" value="1"/>
</dbReference>
<keyword evidence="1" id="KW-0472">Membrane</keyword>
<dbReference type="RefSeq" id="WP_042208004.1">
    <property type="nucleotide sequence ID" value="NZ_CP009288.1"/>
</dbReference>
<dbReference type="STRING" id="44251.PDUR_21555"/>
<organism evidence="2 3">
    <name type="scientific">Paenibacillus durus</name>
    <name type="common">Paenibacillus azotofixans</name>
    <dbReference type="NCBI Taxonomy" id="44251"/>
    <lineage>
        <taxon>Bacteria</taxon>
        <taxon>Bacillati</taxon>
        <taxon>Bacillota</taxon>
        <taxon>Bacilli</taxon>
        <taxon>Bacillales</taxon>
        <taxon>Paenibacillaceae</taxon>
        <taxon>Paenibacillus</taxon>
    </lineage>
</organism>
<dbReference type="EMBL" id="CP009288">
    <property type="protein sequence ID" value="AIQ14209.1"/>
    <property type="molecule type" value="Genomic_DNA"/>
</dbReference>
<proteinExistence type="predicted"/>
<reference evidence="2 3" key="1">
    <citation type="submission" date="2014-08" db="EMBL/GenBank/DDBJ databases">
        <title>Comparative genomics of the Paenibacillus odorifer group.</title>
        <authorList>
            <person name="den Bakker H.C."/>
            <person name="Tsai Y.-C."/>
            <person name="Martin N."/>
            <person name="Korlach J."/>
            <person name="Wiedmann M."/>
        </authorList>
    </citation>
    <scope>NUCLEOTIDE SEQUENCE [LARGE SCALE GENOMIC DNA]</scope>
    <source>
        <strain evidence="2 3">DSM 1735</strain>
    </source>
</reference>
<dbReference type="eggNOG" id="COG0477">
    <property type="taxonomic scope" value="Bacteria"/>
</dbReference>
<dbReference type="Gene3D" id="1.20.1250.20">
    <property type="entry name" value="MFS general substrate transporter like domains"/>
    <property type="match status" value="1"/>
</dbReference>
<dbReference type="AlphaFoldDB" id="A0A089IZ23"/>
<evidence type="ECO:0008006" key="4">
    <source>
        <dbReference type="Google" id="ProtNLM"/>
    </source>
</evidence>